<keyword evidence="2" id="KW-1185">Reference proteome</keyword>
<dbReference type="EMBL" id="CP013652">
    <property type="protein sequence ID" value="ALS20496.1"/>
    <property type="molecule type" value="Genomic_DNA"/>
</dbReference>
<protein>
    <submittedName>
        <fullName evidence="1">Uncharacterized protein</fullName>
    </submittedName>
</protein>
<accession>A0A0U2M0R1</accession>
<organism evidence="1 2">
    <name type="scientific">Paenibacillus naphthalenovorans</name>
    <dbReference type="NCBI Taxonomy" id="162209"/>
    <lineage>
        <taxon>Bacteria</taxon>
        <taxon>Bacillati</taxon>
        <taxon>Bacillota</taxon>
        <taxon>Bacilli</taxon>
        <taxon>Bacillales</taxon>
        <taxon>Paenibacillaceae</taxon>
        <taxon>Paenibacillus</taxon>
    </lineage>
</organism>
<sequence length="90" mass="10422">MGFTLDAEKVIHLPDLNFVQFCQKTYGLNRGVYNTVDSWFYQKGATDIADRRKRIIHFLDCVHHPVENGRLKFGHGGLASCLTLYWENYA</sequence>
<name>A0A0U2M0R1_9BACL</name>
<dbReference type="KEGG" id="pnp:IJ22_01040"/>
<gene>
    <name evidence="1" type="ORF">IJ22_01040</name>
</gene>
<dbReference type="RefSeq" id="WP_062406411.1">
    <property type="nucleotide sequence ID" value="NZ_BJCS01000008.1"/>
</dbReference>
<dbReference type="OrthoDB" id="2889790at2"/>
<reference evidence="1 2" key="2">
    <citation type="journal article" date="2016" name="Genome Announc.">
        <title>Complete Genome Sequences of Two Interactive Moderate Thermophiles, Paenibacillus napthalenovorans 32O-Y and Paenibacillus sp. 32O-W.</title>
        <authorList>
            <person name="Butler R.R.III."/>
            <person name="Wang J."/>
            <person name="Stark B.C."/>
            <person name="Pombert J.F."/>
        </authorList>
    </citation>
    <scope>NUCLEOTIDE SEQUENCE [LARGE SCALE GENOMIC DNA]</scope>
    <source>
        <strain evidence="1 2">32O-Y</strain>
    </source>
</reference>
<dbReference type="Proteomes" id="UP000061660">
    <property type="component" value="Chromosome"/>
</dbReference>
<evidence type="ECO:0000313" key="2">
    <source>
        <dbReference type="Proteomes" id="UP000061660"/>
    </source>
</evidence>
<evidence type="ECO:0000313" key="1">
    <source>
        <dbReference type="EMBL" id="ALS20496.1"/>
    </source>
</evidence>
<dbReference type="STRING" id="162209.IJ22_01040"/>
<dbReference type="AlphaFoldDB" id="A0A0U2M0R1"/>
<dbReference type="PATRIC" id="fig|162209.4.peg.102"/>
<proteinExistence type="predicted"/>
<reference evidence="2" key="1">
    <citation type="submission" date="2015-12" db="EMBL/GenBank/DDBJ databases">
        <title>Complete genome sequences of two moderately thermophilic Paenibacillus species.</title>
        <authorList>
            <person name="Butler R.III."/>
            <person name="Wang J."/>
            <person name="Stark B.C."/>
            <person name="Pombert J.-F."/>
        </authorList>
    </citation>
    <scope>NUCLEOTIDE SEQUENCE [LARGE SCALE GENOMIC DNA]</scope>
    <source>
        <strain evidence="2">32O-Y</strain>
    </source>
</reference>